<gene>
    <name evidence="1" type="ORF">RHMOL_Rhmol02G0193800</name>
</gene>
<reference evidence="1" key="1">
    <citation type="submission" date="2022-02" db="EMBL/GenBank/DDBJ databases">
        <title>Plant Genome Project.</title>
        <authorList>
            <person name="Zhang R.-G."/>
        </authorList>
    </citation>
    <scope>NUCLEOTIDE SEQUENCE</scope>
    <source>
        <strain evidence="1">AT1</strain>
    </source>
</reference>
<name>A0ACC0PRZ4_RHOML</name>
<comment type="caution">
    <text evidence="1">The sequence shown here is derived from an EMBL/GenBank/DDBJ whole genome shotgun (WGS) entry which is preliminary data.</text>
</comment>
<evidence type="ECO:0000313" key="2">
    <source>
        <dbReference type="Proteomes" id="UP001062846"/>
    </source>
</evidence>
<keyword evidence="2" id="KW-1185">Reference proteome</keyword>
<protein>
    <submittedName>
        <fullName evidence="1">Uncharacterized protein</fullName>
    </submittedName>
</protein>
<organism evidence="1 2">
    <name type="scientific">Rhododendron molle</name>
    <name type="common">Chinese azalea</name>
    <name type="synonym">Azalea mollis</name>
    <dbReference type="NCBI Taxonomy" id="49168"/>
    <lineage>
        <taxon>Eukaryota</taxon>
        <taxon>Viridiplantae</taxon>
        <taxon>Streptophyta</taxon>
        <taxon>Embryophyta</taxon>
        <taxon>Tracheophyta</taxon>
        <taxon>Spermatophyta</taxon>
        <taxon>Magnoliopsida</taxon>
        <taxon>eudicotyledons</taxon>
        <taxon>Gunneridae</taxon>
        <taxon>Pentapetalae</taxon>
        <taxon>asterids</taxon>
        <taxon>Ericales</taxon>
        <taxon>Ericaceae</taxon>
        <taxon>Ericoideae</taxon>
        <taxon>Rhodoreae</taxon>
        <taxon>Rhododendron</taxon>
    </lineage>
</organism>
<dbReference type="EMBL" id="CM046389">
    <property type="protein sequence ID" value="KAI8568376.1"/>
    <property type="molecule type" value="Genomic_DNA"/>
</dbReference>
<sequence>MEAMVMLLTDWKIEDGPWWRKQEIRHKKKSSRVLVVVEGGSDGGEGREQEVGNEEKGRATEKNPRATVPTGAVGSILESEGSGTAAKGLPIVGESSGGGDNSGAVGNVRGLNGSPPRDPARGKSAVIAEEEEPAEKEQTTEAAPNEIREEYIAFRPPVTAATSSRHVPITKDDIAEQLPDDMLARLLEEHPDIGEMVLKAKEERARAIAAWEAAEKAERERKDREDLLQDMEAEERAAEEAQGPRVKVVAEAAAMRRPDYAAETYTPPTLHLLIPSGFSAYTPQRSEYEDEMVLRDPQIHIANTWAEGNPAAIHLVLARVEPPPVTVLVPTEWVNEAIRRMLALEKLVRRAAGGFPLELRYPESSPLRAQRAATMKTQKKLAARTTAPPAASQRQTRSSQAVAASKEVARQAGASAEEQFRIVVRKRPSSEEQRAQKRPKLVLFPTSEDEEEDDGEEEEDEEEGEEEEEQSSARSDSDDSVDDPAYKEDPKERADDSDDDGDDDGGNMGLKDWLRGEN</sequence>
<dbReference type="Proteomes" id="UP001062846">
    <property type="component" value="Chromosome 2"/>
</dbReference>
<accession>A0ACC0PRZ4</accession>
<proteinExistence type="predicted"/>
<evidence type="ECO:0000313" key="1">
    <source>
        <dbReference type="EMBL" id="KAI8568376.1"/>
    </source>
</evidence>